<keyword evidence="4" id="KW-1185">Reference proteome</keyword>
<reference evidence="2 4" key="2">
    <citation type="submission" date="2018-11" db="EMBL/GenBank/DDBJ databases">
        <authorList>
            <consortium name="Pathogen Informatics"/>
        </authorList>
    </citation>
    <scope>NUCLEOTIDE SEQUENCE [LARGE SCALE GENOMIC DNA]</scope>
</reference>
<name>A0A0N4U409_DRAME</name>
<dbReference type="Proteomes" id="UP000274756">
    <property type="component" value="Unassembled WGS sequence"/>
</dbReference>
<dbReference type="EMBL" id="UYYG01001153">
    <property type="protein sequence ID" value="VDN55877.1"/>
    <property type="molecule type" value="Genomic_DNA"/>
</dbReference>
<dbReference type="STRING" id="318479.A0A0N4U409"/>
<dbReference type="Pfam" id="PF00786">
    <property type="entry name" value="PBD"/>
    <property type="match status" value="1"/>
</dbReference>
<dbReference type="SMART" id="SM00285">
    <property type="entry name" value="PBD"/>
    <property type="match status" value="1"/>
</dbReference>
<evidence type="ECO:0000313" key="2">
    <source>
        <dbReference type="EMBL" id="VDN55877.1"/>
    </source>
</evidence>
<dbReference type="Gene3D" id="3.90.810.10">
    <property type="entry name" value="CRIB domain"/>
    <property type="match status" value="1"/>
</dbReference>
<evidence type="ECO:0000313" key="4">
    <source>
        <dbReference type="Proteomes" id="UP000274756"/>
    </source>
</evidence>
<sequence>MSTAKEKDRSKVRIRNIFGRFFNSNNNEVDSSSGCYSGPGEISSPYNTVHRIHVGYDGEKFTGLPQPWMDTLLRDISDADQKNNPSAVVKALKFYAKTMMAQETHKQKFMLPKSQLPSDDDIDDDISENNRIVLTKADDVDNFLAIKNEQSISPHETQTIHSNDLSLPNSFSVVPPIVPPRQSKMPSAPPLPPIICNSQWTNHENREIMSNEKATVRNTKARGTPPPLPPKPMFRFYQFKCELV</sequence>
<dbReference type="InterPro" id="IPR036936">
    <property type="entry name" value="CRIB_dom_sf"/>
</dbReference>
<evidence type="ECO:0000313" key="3">
    <source>
        <dbReference type="Proteomes" id="UP000038040"/>
    </source>
</evidence>
<dbReference type="OrthoDB" id="248923at2759"/>
<feature type="domain" description="CRIB" evidence="1">
    <location>
        <begin position="42"/>
        <end position="55"/>
    </location>
</feature>
<reference evidence="5" key="1">
    <citation type="submission" date="2016-04" db="UniProtKB">
        <authorList>
            <consortium name="WormBaseParasite"/>
        </authorList>
    </citation>
    <scope>IDENTIFICATION</scope>
</reference>
<dbReference type="AlphaFoldDB" id="A0A0N4U409"/>
<evidence type="ECO:0000259" key="1">
    <source>
        <dbReference type="PROSITE" id="PS50108"/>
    </source>
</evidence>
<dbReference type="PROSITE" id="PS50108">
    <property type="entry name" value="CRIB"/>
    <property type="match status" value="1"/>
</dbReference>
<gene>
    <name evidence="2" type="ORF">DME_LOCUS5850</name>
</gene>
<dbReference type="WBParaSite" id="DME_0000149001-mRNA-1">
    <property type="protein sequence ID" value="DME_0000149001-mRNA-1"/>
    <property type="gene ID" value="DME_0000149001"/>
</dbReference>
<organism evidence="3 5">
    <name type="scientific">Dracunculus medinensis</name>
    <name type="common">Guinea worm</name>
    <dbReference type="NCBI Taxonomy" id="318479"/>
    <lineage>
        <taxon>Eukaryota</taxon>
        <taxon>Metazoa</taxon>
        <taxon>Ecdysozoa</taxon>
        <taxon>Nematoda</taxon>
        <taxon>Chromadorea</taxon>
        <taxon>Rhabditida</taxon>
        <taxon>Spirurina</taxon>
        <taxon>Dracunculoidea</taxon>
        <taxon>Dracunculidae</taxon>
        <taxon>Dracunculus</taxon>
    </lineage>
</organism>
<evidence type="ECO:0000313" key="5">
    <source>
        <dbReference type="WBParaSite" id="DME_0000149001-mRNA-1"/>
    </source>
</evidence>
<proteinExistence type="predicted"/>
<protein>
    <submittedName>
        <fullName evidence="5">CRIB domain-containing protein</fullName>
    </submittedName>
</protein>
<dbReference type="Proteomes" id="UP000038040">
    <property type="component" value="Unplaced"/>
</dbReference>
<dbReference type="InterPro" id="IPR000095">
    <property type="entry name" value="CRIB_dom"/>
</dbReference>
<accession>A0A0N4U409</accession>